<comment type="caution">
    <text evidence="2">The sequence shown here is derived from an EMBL/GenBank/DDBJ whole genome shotgun (WGS) entry which is preliminary data.</text>
</comment>
<dbReference type="EMBL" id="VSKM01000019">
    <property type="protein sequence ID" value="TYB69532.1"/>
    <property type="molecule type" value="Genomic_DNA"/>
</dbReference>
<proteinExistence type="predicted"/>
<evidence type="ECO:0000313" key="2">
    <source>
        <dbReference type="EMBL" id="TYB69532.1"/>
    </source>
</evidence>
<evidence type="ECO:0000313" key="3">
    <source>
        <dbReference type="Proteomes" id="UP000323324"/>
    </source>
</evidence>
<reference evidence="2 3" key="1">
    <citation type="submission" date="2019-08" db="EMBL/GenBank/DDBJ databases">
        <title>Genomes of Antarctic Bizionia species.</title>
        <authorList>
            <person name="Bowman J.P."/>
        </authorList>
    </citation>
    <scope>NUCLEOTIDE SEQUENCE [LARGE SCALE GENOMIC DNA]</scope>
    <source>
        <strain evidence="2 3">HFD</strain>
    </source>
</reference>
<gene>
    <name evidence="2" type="ORF">ES676_13645</name>
</gene>
<dbReference type="RefSeq" id="WP_148370882.1">
    <property type="nucleotide sequence ID" value="NZ_VSKM01000019.1"/>
</dbReference>
<name>A0A8H2QE27_9FLAO</name>
<sequence>MKIKTFIFPLLFISLYSFSQVKDSTKMTSRTVESTYSKEYLLKNKIFKERISKDKFFIKFSKKDTLYILLEENKNSVVNKFIVKKDTVITYIYILKDSSKIEFQHMKYFDFDKRDAGITSNVYKKHKKFLKDNKNHIINNCFFRGYNKDDVSYFLALLDEILTSAKKILIIDKGEFEGELITIREVELNRFSHKYFMTKI</sequence>
<dbReference type="Proteomes" id="UP000323324">
    <property type="component" value="Unassembled WGS sequence"/>
</dbReference>
<keyword evidence="1" id="KW-0732">Signal</keyword>
<evidence type="ECO:0000256" key="1">
    <source>
        <dbReference type="SAM" id="SignalP"/>
    </source>
</evidence>
<dbReference type="AlphaFoldDB" id="A0A8H2QE27"/>
<protein>
    <submittedName>
        <fullName evidence="2">Uncharacterized protein</fullName>
    </submittedName>
</protein>
<organism evidence="2 3">
    <name type="scientific">Bizionia saleffrena</name>
    <dbReference type="NCBI Taxonomy" id="291189"/>
    <lineage>
        <taxon>Bacteria</taxon>
        <taxon>Pseudomonadati</taxon>
        <taxon>Bacteroidota</taxon>
        <taxon>Flavobacteriia</taxon>
        <taxon>Flavobacteriales</taxon>
        <taxon>Flavobacteriaceae</taxon>
        <taxon>Bizionia</taxon>
    </lineage>
</organism>
<keyword evidence="3" id="KW-1185">Reference proteome</keyword>
<accession>A0A8H2QE27</accession>
<feature type="signal peptide" evidence="1">
    <location>
        <begin position="1"/>
        <end position="19"/>
    </location>
</feature>
<feature type="chain" id="PRO_5034299425" evidence="1">
    <location>
        <begin position="20"/>
        <end position="200"/>
    </location>
</feature>